<dbReference type="Pfam" id="PF00118">
    <property type="entry name" value="Cpn60_TCP1"/>
    <property type="match status" value="1"/>
</dbReference>
<dbReference type="AlphaFoldDB" id="B0X8R3"/>
<dbReference type="EMBL" id="DS232499">
    <property type="protein sequence ID" value="EDS42655.1"/>
    <property type="molecule type" value="Genomic_DNA"/>
</dbReference>
<dbReference type="OrthoDB" id="10259763at2759"/>
<evidence type="ECO:0000256" key="1">
    <source>
        <dbReference type="ARBA" id="ARBA00022741"/>
    </source>
</evidence>
<evidence type="ECO:0000256" key="3">
    <source>
        <dbReference type="ARBA" id="ARBA00023186"/>
    </source>
</evidence>
<keyword evidence="2" id="KW-0067">ATP-binding</keyword>
<dbReference type="Proteomes" id="UP000002320">
    <property type="component" value="Unassembled WGS sequence"/>
</dbReference>
<dbReference type="InterPro" id="IPR017998">
    <property type="entry name" value="Chaperone_TCP-1"/>
</dbReference>
<dbReference type="InterPro" id="IPR002423">
    <property type="entry name" value="Cpn60/GroEL/TCP-1"/>
</dbReference>
<dbReference type="GO" id="GO:0005524">
    <property type="term" value="F:ATP binding"/>
    <property type="evidence" value="ECO:0007669"/>
    <property type="project" value="UniProtKB-KW"/>
</dbReference>
<dbReference type="InterPro" id="IPR027413">
    <property type="entry name" value="GROEL-like_equatorial_sf"/>
</dbReference>
<name>B0X8R3_CULQU</name>
<dbReference type="VEuPathDB" id="VectorBase:CPIJ015926"/>
<dbReference type="EnsemblMetazoa" id="CPIJ015926-RA">
    <property type="protein sequence ID" value="CPIJ015926-PA"/>
    <property type="gene ID" value="CPIJ015926"/>
</dbReference>
<dbReference type="PANTHER" id="PTHR11353">
    <property type="entry name" value="CHAPERONIN"/>
    <property type="match status" value="1"/>
</dbReference>
<evidence type="ECO:0000256" key="2">
    <source>
        <dbReference type="ARBA" id="ARBA00022840"/>
    </source>
</evidence>
<keyword evidence="6" id="KW-1185">Reference proteome</keyword>
<dbReference type="KEGG" id="cqu:CpipJ_CPIJ015926"/>
<gene>
    <name evidence="5" type="primary">6049254</name>
    <name evidence="4" type="ORF">CpipJ_CPIJ015926</name>
</gene>
<dbReference type="Gene3D" id="1.10.560.10">
    <property type="entry name" value="GroEL-like equatorial domain"/>
    <property type="match status" value="1"/>
</dbReference>
<organism>
    <name type="scientific">Culex quinquefasciatus</name>
    <name type="common">Southern house mosquito</name>
    <name type="synonym">Culex pungens</name>
    <dbReference type="NCBI Taxonomy" id="7176"/>
    <lineage>
        <taxon>Eukaryota</taxon>
        <taxon>Metazoa</taxon>
        <taxon>Ecdysozoa</taxon>
        <taxon>Arthropoda</taxon>
        <taxon>Hexapoda</taxon>
        <taxon>Insecta</taxon>
        <taxon>Pterygota</taxon>
        <taxon>Neoptera</taxon>
        <taxon>Endopterygota</taxon>
        <taxon>Diptera</taxon>
        <taxon>Nematocera</taxon>
        <taxon>Culicoidea</taxon>
        <taxon>Culicidae</taxon>
        <taxon>Culicinae</taxon>
        <taxon>Culicini</taxon>
        <taxon>Culex</taxon>
        <taxon>Culex</taxon>
    </lineage>
</organism>
<evidence type="ECO:0000313" key="5">
    <source>
        <dbReference type="EnsemblMetazoa" id="CPIJ015926-PA"/>
    </source>
</evidence>
<accession>B0X8R3</accession>
<protein>
    <submittedName>
        <fullName evidence="4 5">Chaperonin containing TCP1</fullName>
    </submittedName>
</protein>
<evidence type="ECO:0000313" key="4">
    <source>
        <dbReference type="EMBL" id="EDS42655.1"/>
    </source>
</evidence>
<dbReference type="SUPFAM" id="SSF48592">
    <property type="entry name" value="GroEL equatorial domain-like"/>
    <property type="match status" value="1"/>
</dbReference>
<keyword evidence="1" id="KW-0547">Nucleotide-binding</keyword>
<dbReference type="VEuPathDB" id="VectorBase:CQUJHB013256"/>
<reference evidence="5" key="2">
    <citation type="submission" date="2020-05" db="UniProtKB">
        <authorList>
            <consortium name="EnsemblMetazoa"/>
        </authorList>
    </citation>
    <scope>IDENTIFICATION</scope>
    <source>
        <strain evidence="5">JHB</strain>
    </source>
</reference>
<feature type="non-terminal residue" evidence="4">
    <location>
        <position position="1"/>
    </location>
</feature>
<dbReference type="HOGENOM" id="CLU_008891_2_1_1"/>
<sequence>RSVETFAEEEKGEFARLSSFMGDIAIDDLVKGTLGPKGMDKILVAHGRSAGQVEDDEIGDGTTSVTVLASEMLREAEKLIEQKLHPQTIIAGWRAATKATPSALITAAQDNPKEVEKFREDLMKIAWMTLRSKILSQQNYFVKLAVDAVMRMK</sequence>
<keyword evidence="3" id="KW-0143">Chaperone</keyword>
<evidence type="ECO:0000313" key="6">
    <source>
        <dbReference type="Proteomes" id="UP000002320"/>
    </source>
</evidence>
<dbReference type="GO" id="GO:0140662">
    <property type="term" value="F:ATP-dependent protein folding chaperone"/>
    <property type="evidence" value="ECO:0007669"/>
    <property type="project" value="InterPro"/>
</dbReference>
<dbReference type="eggNOG" id="KOG0363">
    <property type="taxonomic scope" value="Eukaryota"/>
</dbReference>
<dbReference type="STRING" id="7176.B0X8R3"/>
<proteinExistence type="predicted"/>
<reference evidence="4" key="1">
    <citation type="submission" date="2007-03" db="EMBL/GenBank/DDBJ databases">
        <title>Annotation of Culex pipiens quinquefasciatus.</title>
        <authorList>
            <consortium name="The Broad Institute Genome Sequencing Platform"/>
            <person name="Atkinson P.W."/>
            <person name="Hemingway J."/>
            <person name="Christensen B.M."/>
            <person name="Higgs S."/>
            <person name="Kodira C."/>
            <person name="Hannick L."/>
            <person name="Megy K."/>
            <person name="O'Leary S."/>
            <person name="Pearson M."/>
            <person name="Haas B.J."/>
            <person name="Mauceli E."/>
            <person name="Wortman J.R."/>
            <person name="Lee N.H."/>
            <person name="Guigo R."/>
            <person name="Stanke M."/>
            <person name="Alvarado L."/>
            <person name="Amedeo P."/>
            <person name="Antoine C.H."/>
            <person name="Arensburger P."/>
            <person name="Bidwell S.L."/>
            <person name="Crawford M."/>
            <person name="Camaro F."/>
            <person name="Devon K."/>
            <person name="Engels R."/>
            <person name="Hammond M."/>
            <person name="Howarth C."/>
            <person name="Koehrsen M."/>
            <person name="Lawson D."/>
            <person name="Montgomery P."/>
            <person name="Nene V."/>
            <person name="Nusbaum C."/>
            <person name="Puiu D."/>
            <person name="Romero-Severson J."/>
            <person name="Severson D.W."/>
            <person name="Shumway M."/>
            <person name="Sisk P."/>
            <person name="Stolte C."/>
            <person name="Zeng Q."/>
            <person name="Eisenstadt E."/>
            <person name="Fraser-Liggett C."/>
            <person name="Strausberg R."/>
            <person name="Galagan J."/>
            <person name="Birren B."/>
            <person name="Collins F.H."/>
        </authorList>
    </citation>
    <scope>NUCLEOTIDE SEQUENCE [LARGE SCALE GENOMIC DNA]</scope>
    <source>
        <strain evidence="4">JHB</strain>
    </source>
</reference>